<evidence type="ECO:0000313" key="2">
    <source>
        <dbReference type="EMBL" id="AYN69175.1"/>
    </source>
</evidence>
<dbReference type="RefSeq" id="WP_121850181.1">
    <property type="nucleotide sequence ID" value="NZ_CP032050.1"/>
</dbReference>
<dbReference type="KEGG" id="emar:D1013_18185"/>
<gene>
    <name evidence="2" type="ORF">D1013_18185</name>
</gene>
<organism evidence="2 3">
    <name type="scientific">Euzebyella marina</name>
    <dbReference type="NCBI Taxonomy" id="1761453"/>
    <lineage>
        <taxon>Bacteria</taxon>
        <taxon>Pseudomonadati</taxon>
        <taxon>Bacteroidota</taxon>
        <taxon>Flavobacteriia</taxon>
        <taxon>Flavobacteriales</taxon>
        <taxon>Flavobacteriaceae</taxon>
        <taxon>Euzebyella</taxon>
    </lineage>
</organism>
<reference evidence="2 3" key="1">
    <citation type="submission" date="2018-08" db="EMBL/GenBank/DDBJ databases">
        <title>The reduced genetic potential of extracellular carbohydrate catabolism in Euzebyella marina RN62, a Flavobacteriia bacterium isolated from the hadal water.</title>
        <authorList>
            <person name="Xue C."/>
        </authorList>
    </citation>
    <scope>NUCLEOTIDE SEQUENCE [LARGE SCALE GENOMIC DNA]</scope>
    <source>
        <strain evidence="2 3">RN62</strain>
    </source>
</reference>
<keyword evidence="1" id="KW-1133">Transmembrane helix</keyword>
<keyword evidence="2" id="KW-0808">Transferase</keyword>
<feature type="transmembrane region" description="Helical" evidence="1">
    <location>
        <begin position="299"/>
        <end position="321"/>
    </location>
</feature>
<feature type="transmembrane region" description="Helical" evidence="1">
    <location>
        <begin position="38"/>
        <end position="56"/>
    </location>
</feature>
<feature type="transmembrane region" description="Helical" evidence="1">
    <location>
        <begin position="333"/>
        <end position="352"/>
    </location>
</feature>
<dbReference type="EMBL" id="CP032050">
    <property type="protein sequence ID" value="AYN69175.1"/>
    <property type="molecule type" value="Genomic_DNA"/>
</dbReference>
<keyword evidence="2" id="KW-0328">Glycosyltransferase</keyword>
<keyword evidence="1" id="KW-0472">Membrane</keyword>
<feature type="transmembrane region" description="Helical" evidence="1">
    <location>
        <begin position="12"/>
        <end position="32"/>
    </location>
</feature>
<feature type="transmembrane region" description="Helical" evidence="1">
    <location>
        <begin position="63"/>
        <end position="80"/>
    </location>
</feature>
<feature type="transmembrane region" description="Helical" evidence="1">
    <location>
        <begin position="197"/>
        <end position="230"/>
    </location>
</feature>
<dbReference type="GO" id="GO:0016757">
    <property type="term" value="F:glycosyltransferase activity"/>
    <property type="evidence" value="ECO:0007669"/>
    <property type="project" value="UniProtKB-KW"/>
</dbReference>
<keyword evidence="1" id="KW-0812">Transmembrane</keyword>
<protein>
    <submittedName>
        <fullName evidence="2">Mannosyltransferase</fullName>
    </submittedName>
</protein>
<sequence>MSNRFTRYWNLHKIPILLALLSAVFYYVFAYHLDRSDFIKLITLFAALFFICLRLVRFEKFNLKFLAIVGVIFRLLFIMAEPNLSQDFYRFVWDGHLVSQFVSPYLLSPDSLMQQGVQTIPNSEVLHNGMGELSAQHFSNYPPLNQLFFAIAALIGGQSLFASVLVMRLSIILFDLGILYFGRKLLKNLNRSPHLIFWYFLNPLVIIELTGNLHFEGVMLFFFVLALYLISTKKWLFSTVPYAFSIGIKLVPLMFLPLFWKQFGIKKSVIFYLLTGLITVSLFLPFFSPELVPNYSKTVGLWFSNFEFNAGIYNAIKYIAVQMDAKPWELIKTYGKITQVATIVVILLFSFFRSNEKLPVLVSSMMWVLTFYYFITPTVHPWYIIFLVVLSLFTEYRFPIIWSAAATLSYFAYSNADFQENLWLLAVEYISVLGFMVYEFVKLGKLKLIFRNN</sequence>
<proteinExistence type="predicted"/>
<accession>A0A3G2LA88</accession>
<evidence type="ECO:0000313" key="3">
    <source>
        <dbReference type="Proteomes" id="UP000276309"/>
    </source>
</evidence>
<feature type="transmembrane region" description="Helical" evidence="1">
    <location>
        <begin position="242"/>
        <end position="260"/>
    </location>
</feature>
<evidence type="ECO:0000256" key="1">
    <source>
        <dbReference type="SAM" id="Phobius"/>
    </source>
</evidence>
<name>A0A3G2LA88_9FLAO</name>
<feature type="transmembrane region" description="Helical" evidence="1">
    <location>
        <begin position="269"/>
        <end position="287"/>
    </location>
</feature>
<feature type="transmembrane region" description="Helical" evidence="1">
    <location>
        <begin position="422"/>
        <end position="441"/>
    </location>
</feature>
<dbReference type="Proteomes" id="UP000276309">
    <property type="component" value="Chromosome"/>
</dbReference>
<feature type="transmembrane region" description="Helical" evidence="1">
    <location>
        <begin position="147"/>
        <end position="176"/>
    </location>
</feature>
<keyword evidence="3" id="KW-1185">Reference proteome</keyword>
<dbReference type="Pfam" id="PF26314">
    <property type="entry name" value="MptA_B_family"/>
    <property type="match status" value="1"/>
</dbReference>
<dbReference type="AlphaFoldDB" id="A0A3G2LA88"/>
<dbReference type="OrthoDB" id="1491846at2"/>